<dbReference type="PANTHER" id="PTHR36182:SF2">
    <property type="entry name" value="LYTIC POLYSACCHARIDE MONOOXYGENASE"/>
    <property type="match status" value="1"/>
</dbReference>
<dbReference type="RefSeq" id="XP_017996343.1">
    <property type="nucleotide sequence ID" value="XM_018143007.1"/>
</dbReference>
<dbReference type="STRING" id="1664694.A0A0N1NW87"/>
<dbReference type="EMBL" id="LFJN01000031">
    <property type="protein sequence ID" value="KPI36380.1"/>
    <property type="molecule type" value="Genomic_DNA"/>
</dbReference>
<evidence type="ECO:0000313" key="2">
    <source>
        <dbReference type="EMBL" id="KPI36380.1"/>
    </source>
</evidence>
<keyword evidence="1" id="KW-0732">Signal</keyword>
<dbReference type="AlphaFoldDB" id="A0A0N1NW87"/>
<evidence type="ECO:0008006" key="4">
    <source>
        <dbReference type="Google" id="ProtNLM"/>
    </source>
</evidence>
<dbReference type="GeneID" id="28734887"/>
<name>A0A0N1NW87_9EURO</name>
<protein>
    <recommendedName>
        <fullName evidence="4">Endoglucanase</fullName>
    </recommendedName>
</protein>
<sequence>MSFTLNFQRIFVVLLAFFTLGQSHMIMRTPKPFGSPDSSPLDPSGSNFPCKGGSGYDFSNPTVMPIGSSQTLSFTGSAVHGGGSCQVALTTDLAPTASTKWMVIKSIEGGCPASIAGNFPADPEGTSASTFQVQIPDLPTGKYVWAWSWLNKVGNREFYMNCAPVEITAGQQKRYAPLGAVLAPRADSYPDLFVANIASKNKCVTKEGFDYLYPAPGPNVQKIGEGPFDH</sequence>
<comment type="caution">
    <text evidence="2">The sequence shown here is derived from an EMBL/GenBank/DDBJ whole genome shotgun (WGS) entry which is preliminary data.</text>
</comment>
<proteinExistence type="predicted"/>
<evidence type="ECO:0000313" key="3">
    <source>
        <dbReference type="Proteomes" id="UP000038010"/>
    </source>
</evidence>
<gene>
    <name evidence="2" type="ORF">AB675_2992</name>
</gene>
<accession>A0A0N1NW87</accession>
<organism evidence="2 3">
    <name type="scientific">Cyphellophora attinorum</name>
    <dbReference type="NCBI Taxonomy" id="1664694"/>
    <lineage>
        <taxon>Eukaryota</taxon>
        <taxon>Fungi</taxon>
        <taxon>Dikarya</taxon>
        <taxon>Ascomycota</taxon>
        <taxon>Pezizomycotina</taxon>
        <taxon>Eurotiomycetes</taxon>
        <taxon>Chaetothyriomycetidae</taxon>
        <taxon>Chaetothyriales</taxon>
        <taxon>Cyphellophoraceae</taxon>
        <taxon>Cyphellophora</taxon>
    </lineage>
</organism>
<feature type="signal peptide" evidence="1">
    <location>
        <begin position="1"/>
        <end position="23"/>
    </location>
</feature>
<dbReference type="Gene3D" id="2.70.50.70">
    <property type="match status" value="1"/>
</dbReference>
<feature type="chain" id="PRO_5005879386" description="Endoglucanase" evidence="1">
    <location>
        <begin position="24"/>
        <end position="230"/>
    </location>
</feature>
<dbReference type="OrthoDB" id="2342176at2759"/>
<reference evidence="2 3" key="1">
    <citation type="submission" date="2015-06" db="EMBL/GenBank/DDBJ databases">
        <title>Draft genome of the ant-associated black yeast Phialophora attae CBS 131958.</title>
        <authorList>
            <person name="Moreno L.F."/>
            <person name="Stielow B.J."/>
            <person name="de Hoog S."/>
            <person name="Vicente V.A."/>
            <person name="Weiss V.A."/>
            <person name="de Vries M."/>
            <person name="Cruz L.M."/>
            <person name="Souza E.M."/>
        </authorList>
    </citation>
    <scope>NUCLEOTIDE SEQUENCE [LARGE SCALE GENOMIC DNA]</scope>
    <source>
        <strain evidence="2 3">CBS 131958</strain>
    </source>
</reference>
<keyword evidence="3" id="KW-1185">Reference proteome</keyword>
<evidence type="ECO:0000256" key="1">
    <source>
        <dbReference type="SAM" id="SignalP"/>
    </source>
</evidence>
<dbReference type="PANTHER" id="PTHR36182">
    <property type="entry name" value="PROTEIN, PUTATIVE (AFU_ORTHOLOGUE AFUA_6G10930)-RELATED"/>
    <property type="match status" value="1"/>
</dbReference>
<dbReference type="VEuPathDB" id="FungiDB:AB675_2992"/>
<dbReference type="Proteomes" id="UP000038010">
    <property type="component" value="Unassembled WGS sequence"/>
</dbReference>